<dbReference type="Gene3D" id="4.10.320.10">
    <property type="entry name" value="E3-binding domain"/>
    <property type="match status" value="1"/>
</dbReference>
<dbReference type="InterPro" id="IPR011053">
    <property type="entry name" value="Single_hybrid_motif"/>
</dbReference>
<dbReference type="FunFam" id="2.40.50.100:FF:000010">
    <property type="entry name" value="Acetyltransferase component of pyruvate dehydrogenase complex"/>
    <property type="match status" value="1"/>
</dbReference>
<keyword evidence="5 6" id="KW-0012">Acyltransferase</keyword>
<dbReference type="GO" id="GO:0045254">
    <property type="term" value="C:pyruvate dehydrogenase complex"/>
    <property type="evidence" value="ECO:0007669"/>
    <property type="project" value="UniProtKB-UniRule"/>
</dbReference>
<dbReference type="InterPro" id="IPR004167">
    <property type="entry name" value="PSBD"/>
</dbReference>
<evidence type="ECO:0000256" key="5">
    <source>
        <dbReference type="ARBA" id="ARBA00023315"/>
    </source>
</evidence>
<evidence type="ECO:0000313" key="11">
    <source>
        <dbReference type="Proteomes" id="UP001145021"/>
    </source>
</evidence>
<dbReference type="InterPro" id="IPR036625">
    <property type="entry name" value="E3-bd_dom_sf"/>
</dbReference>
<dbReference type="AlphaFoldDB" id="A0A9W7XFQ5"/>
<dbReference type="InterPro" id="IPR023213">
    <property type="entry name" value="CAT-like_dom_sf"/>
</dbReference>
<dbReference type="GO" id="GO:0004742">
    <property type="term" value="F:dihydrolipoyllysine-residue acetyltransferase activity"/>
    <property type="evidence" value="ECO:0007669"/>
    <property type="project" value="UniProtKB-UniRule"/>
</dbReference>
<evidence type="ECO:0000256" key="7">
    <source>
        <dbReference type="SAM" id="MobiDB-lite"/>
    </source>
</evidence>
<dbReference type="Pfam" id="PF00198">
    <property type="entry name" value="2-oxoacid_dh"/>
    <property type="match status" value="1"/>
</dbReference>
<gene>
    <name evidence="10" type="primary">LAT1</name>
    <name evidence="10" type="ORF">LPJ64_005634</name>
</gene>
<feature type="domain" description="Peripheral subunit-binding (PSBD)" evidence="9">
    <location>
        <begin position="215"/>
        <end position="252"/>
    </location>
</feature>
<keyword evidence="3 6" id="KW-0450">Lipoyl</keyword>
<evidence type="ECO:0000256" key="6">
    <source>
        <dbReference type="RuleBase" id="RU361137"/>
    </source>
</evidence>
<evidence type="ECO:0000313" key="10">
    <source>
        <dbReference type="EMBL" id="KAJ1642530.1"/>
    </source>
</evidence>
<evidence type="ECO:0000259" key="9">
    <source>
        <dbReference type="PROSITE" id="PS51826"/>
    </source>
</evidence>
<dbReference type="InterPro" id="IPR001078">
    <property type="entry name" value="2-oxoacid_DH_actylTfrase"/>
</dbReference>
<keyword evidence="4" id="KW-0809">Transit peptide</keyword>
<dbReference type="PROSITE" id="PS50968">
    <property type="entry name" value="BIOTINYL_LIPOYL"/>
    <property type="match status" value="1"/>
</dbReference>
<keyword evidence="11" id="KW-1185">Reference proteome</keyword>
<dbReference type="FunFam" id="3.30.559.10:FF:000003">
    <property type="entry name" value="Acetyltransferase component of pyruvate dehydrogenase complex"/>
    <property type="match status" value="1"/>
</dbReference>
<comment type="cofactor">
    <cofactor evidence="6">
        <name>(R)-lipoate</name>
        <dbReference type="ChEBI" id="CHEBI:83088"/>
    </cofactor>
    <text evidence="6">Binds 1 lipoyl cofactor covalently.</text>
</comment>
<comment type="function">
    <text evidence="6">The pyruvate dehydrogenase complex catalyzes the overall conversion of pyruvate to acetyl-CoA and CO(2).</text>
</comment>
<dbReference type="Pfam" id="PF02817">
    <property type="entry name" value="E3_binding"/>
    <property type="match status" value="1"/>
</dbReference>
<dbReference type="PROSITE" id="PS00189">
    <property type="entry name" value="LIPOYL"/>
    <property type="match status" value="1"/>
</dbReference>
<dbReference type="SUPFAM" id="SSF47005">
    <property type="entry name" value="Peripheral subunit-binding domain of 2-oxo acid dehydrogenase complex"/>
    <property type="match status" value="1"/>
</dbReference>
<keyword evidence="10" id="KW-0670">Pyruvate</keyword>
<dbReference type="GO" id="GO:0005739">
    <property type="term" value="C:mitochondrion"/>
    <property type="evidence" value="ECO:0007669"/>
    <property type="project" value="UniProtKB-SubCell"/>
</dbReference>
<comment type="similarity">
    <text evidence="1 6">Belongs to the 2-oxoacid dehydrogenase family.</text>
</comment>
<feature type="compositionally biased region" description="Low complexity" evidence="7">
    <location>
        <begin position="165"/>
        <end position="193"/>
    </location>
</feature>
<evidence type="ECO:0000259" key="8">
    <source>
        <dbReference type="PROSITE" id="PS50968"/>
    </source>
</evidence>
<evidence type="ECO:0000256" key="2">
    <source>
        <dbReference type="ARBA" id="ARBA00022679"/>
    </source>
</evidence>
<evidence type="ECO:0000256" key="1">
    <source>
        <dbReference type="ARBA" id="ARBA00007317"/>
    </source>
</evidence>
<dbReference type="SUPFAM" id="SSF51230">
    <property type="entry name" value="Single hybrid motif"/>
    <property type="match status" value="1"/>
</dbReference>
<evidence type="ECO:0000256" key="3">
    <source>
        <dbReference type="ARBA" id="ARBA00022823"/>
    </source>
</evidence>
<sequence>MSAQFARFLSRSAKLATPATARLVARASVRHISTARVVARSAVGLRVSSSIKGAPASGILRQYSSKSYPDHQVVGMPALSPTMTQGNVGQWQKSVGDKIEPGDVLVEIETDKAQMDVEFQEEGYLAKILAPTGTKDLKIDSPVAIIVENESDVAAFADFTIDQAGSKSGSSAAEAESAPAPATEAPQQSAQPAKTEAAKPTASSGADADAGSRIFASPLAKAMAKEKGIDLAKVSGSGPRGRIVKADIESFIASGATKAASASAAAPVATNAAAAPAAKTAAPATPAAAPAPAPASASAGFTDIPLTNMRKVIATRLTEAKSTVPHYYLTQNITMDNINKLRKSLNTAANGAYKLSVNDFVIKAAACALRDVPEVNSSWQGEFIRQHHHADIAVAAATPAGLITPIVKTCDAKGLRAISSDVRDLVTRARANKLKPEEFQGGSFTISNLGMYGITSFSAIINPPHAAILSVGTTESRLVLDESSEKGFKSVEVMSVQLSADHRVVDGAIGAQFLKAFKGYLENPLTLML</sequence>
<dbReference type="GO" id="GO:0006086">
    <property type="term" value="P:pyruvate decarboxylation to acetyl-CoA"/>
    <property type="evidence" value="ECO:0007669"/>
    <property type="project" value="InterPro"/>
</dbReference>
<dbReference type="InterPro" id="IPR006257">
    <property type="entry name" value="LAT1"/>
</dbReference>
<dbReference type="EMBL" id="JANBOH010000384">
    <property type="protein sequence ID" value="KAJ1642530.1"/>
    <property type="molecule type" value="Genomic_DNA"/>
</dbReference>
<comment type="caution">
    <text evidence="10">The sequence shown here is derived from an EMBL/GenBank/DDBJ whole genome shotgun (WGS) entry which is preliminary data.</text>
</comment>
<feature type="region of interest" description="Disordered" evidence="7">
    <location>
        <begin position="165"/>
        <end position="210"/>
    </location>
</feature>
<evidence type="ECO:0000256" key="4">
    <source>
        <dbReference type="ARBA" id="ARBA00022946"/>
    </source>
</evidence>
<dbReference type="InterPro" id="IPR045257">
    <property type="entry name" value="E2/Pdx1"/>
</dbReference>
<name>A0A9W7XFQ5_9FUNG</name>
<comment type="subcellular location">
    <subcellularLocation>
        <location evidence="6">Mitochondrion</location>
    </subcellularLocation>
</comment>
<dbReference type="NCBIfam" id="TIGR01349">
    <property type="entry name" value="PDHac_trf_mito"/>
    <property type="match status" value="1"/>
</dbReference>
<dbReference type="Gene3D" id="2.40.50.100">
    <property type="match status" value="1"/>
</dbReference>
<dbReference type="SUPFAM" id="SSF52777">
    <property type="entry name" value="CoA-dependent acyltransferases"/>
    <property type="match status" value="1"/>
</dbReference>
<dbReference type="Proteomes" id="UP001145021">
    <property type="component" value="Unassembled WGS sequence"/>
</dbReference>
<protein>
    <recommendedName>
        <fullName evidence="6">Acetyltransferase component of pyruvate dehydrogenase complex</fullName>
        <ecNumber evidence="6">2.3.1.12</ecNumber>
    </recommendedName>
</protein>
<dbReference type="PROSITE" id="PS51826">
    <property type="entry name" value="PSBD"/>
    <property type="match status" value="1"/>
</dbReference>
<dbReference type="CDD" id="cd06849">
    <property type="entry name" value="lipoyl_domain"/>
    <property type="match status" value="1"/>
</dbReference>
<dbReference type="EC" id="2.3.1.12" evidence="6"/>
<reference evidence="10" key="1">
    <citation type="submission" date="2022-07" db="EMBL/GenBank/DDBJ databases">
        <title>Phylogenomic reconstructions and comparative analyses of Kickxellomycotina fungi.</title>
        <authorList>
            <person name="Reynolds N.K."/>
            <person name="Stajich J.E."/>
            <person name="Barry K."/>
            <person name="Grigoriev I.V."/>
            <person name="Crous P."/>
            <person name="Smith M.E."/>
        </authorList>
    </citation>
    <scope>NUCLEOTIDE SEQUENCE</scope>
    <source>
        <strain evidence="10">NBRC 105413</strain>
    </source>
</reference>
<keyword evidence="2 6" id="KW-0808">Transferase</keyword>
<dbReference type="Gene3D" id="3.30.559.10">
    <property type="entry name" value="Chloramphenicol acetyltransferase-like domain"/>
    <property type="match status" value="1"/>
</dbReference>
<feature type="domain" description="Lipoyl-binding" evidence="8">
    <location>
        <begin position="71"/>
        <end position="147"/>
    </location>
</feature>
<accession>A0A9W7XFQ5</accession>
<organism evidence="10 11">
    <name type="scientific">Coemansia asiatica</name>
    <dbReference type="NCBI Taxonomy" id="1052880"/>
    <lineage>
        <taxon>Eukaryota</taxon>
        <taxon>Fungi</taxon>
        <taxon>Fungi incertae sedis</taxon>
        <taxon>Zoopagomycota</taxon>
        <taxon>Kickxellomycotina</taxon>
        <taxon>Kickxellomycetes</taxon>
        <taxon>Kickxellales</taxon>
        <taxon>Kickxellaceae</taxon>
        <taxon>Coemansia</taxon>
    </lineage>
</organism>
<dbReference type="Pfam" id="PF00364">
    <property type="entry name" value="Biotin_lipoyl"/>
    <property type="match status" value="1"/>
</dbReference>
<comment type="catalytic activity">
    <reaction evidence="6">
        <text>N(6)-[(R)-dihydrolipoyl]-L-lysyl-[protein] + acetyl-CoA = N(6)-[(R)-S(8)-acetyldihydrolipoyl]-L-lysyl-[protein] + CoA</text>
        <dbReference type="Rhea" id="RHEA:17017"/>
        <dbReference type="Rhea" id="RHEA-COMP:10475"/>
        <dbReference type="Rhea" id="RHEA-COMP:10478"/>
        <dbReference type="ChEBI" id="CHEBI:57287"/>
        <dbReference type="ChEBI" id="CHEBI:57288"/>
        <dbReference type="ChEBI" id="CHEBI:83100"/>
        <dbReference type="ChEBI" id="CHEBI:83111"/>
        <dbReference type="EC" id="2.3.1.12"/>
    </reaction>
</comment>
<dbReference type="PANTHER" id="PTHR23151:SF90">
    <property type="entry name" value="DIHYDROLIPOYLLYSINE-RESIDUE ACETYLTRANSFERASE COMPONENT OF PYRUVATE DEHYDROGENASE COMPLEX, MITOCHONDRIAL-RELATED"/>
    <property type="match status" value="1"/>
</dbReference>
<dbReference type="InterPro" id="IPR000089">
    <property type="entry name" value="Biotin_lipoyl"/>
</dbReference>
<proteinExistence type="inferred from homology"/>
<dbReference type="InterPro" id="IPR003016">
    <property type="entry name" value="2-oxoA_DH_lipoyl-BS"/>
</dbReference>
<dbReference type="PANTHER" id="PTHR23151">
    <property type="entry name" value="DIHYDROLIPOAMIDE ACETYL/SUCCINYL-TRANSFERASE-RELATED"/>
    <property type="match status" value="1"/>
</dbReference>